<dbReference type="GO" id="GO:0004672">
    <property type="term" value="F:protein kinase activity"/>
    <property type="evidence" value="ECO:0007669"/>
    <property type="project" value="InterPro"/>
</dbReference>
<dbReference type="Proteomes" id="UP000245998">
    <property type="component" value="Unassembled WGS sequence"/>
</dbReference>
<evidence type="ECO:0000313" key="4">
    <source>
        <dbReference type="EMBL" id="PWA13129.1"/>
    </source>
</evidence>
<accession>A0A2U1K7J8</accession>
<dbReference type="PANTHER" id="PTHR10566:SF113">
    <property type="entry name" value="PROTEIN ACTIVITY OF BC1 COMPLEX KINASE 7, CHLOROPLASTIC"/>
    <property type="match status" value="1"/>
</dbReference>
<dbReference type="Gene3D" id="1.10.510.10">
    <property type="entry name" value="Transferase(Phosphotransferase) domain 1"/>
    <property type="match status" value="1"/>
</dbReference>
<reference evidence="4 5" key="1">
    <citation type="submission" date="2018-04" db="EMBL/GenBank/DDBJ databases">
        <title>Camelliibacillus theae gen. nov., sp. nov., isolated from Pu'er tea.</title>
        <authorList>
            <person name="Niu L."/>
        </authorList>
    </citation>
    <scope>NUCLEOTIDE SEQUENCE [LARGE SCALE GENOMIC DNA]</scope>
    <source>
        <strain evidence="4 5">T8</strain>
    </source>
</reference>
<gene>
    <name evidence="4" type="ORF">DCC39_02560</name>
</gene>
<keyword evidence="2" id="KW-0472">Membrane</keyword>
<dbReference type="PANTHER" id="PTHR10566">
    <property type="entry name" value="CHAPERONE-ACTIVITY OF BC1 COMPLEX CABC1 -RELATED"/>
    <property type="match status" value="1"/>
</dbReference>
<name>A0A2U1K7J8_9BACI</name>
<evidence type="ECO:0000259" key="3">
    <source>
        <dbReference type="PROSITE" id="PS50011"/>
    </source>
</evidence>
<dbReference type="AlphaFoldDB" id="A0A2U1K7J8"/>
<dbReference type="InterPro" id="IPR050154">
    <property type="entry name" value="UbiB_kinase"/>
</dbReference>
<feature type="transmembrane region" description="Helical" evidence="2">
    <location>
        <begin position="511"/>
        <end position="531"/>
    </location>
</feature>
<feature type="domain" description="Protein kinase" evidence="3">
    <location>
        <begin position="134"/>
        <end position="469"/>
    </location>
</feature>
<dbReference type="InterPro" id="IPR011009">
    <property type="entry name" value="Kinase-like_dom_sf"/>
</dbReference>
<evidence type="ECO:0000256" key="2">
    <source>
        <dbReference type="SAM" id="Phobius"/>
    </source>
</evidence>
<sequence length="573" mass="65306">MASFSAIEEAIEKEKASITIRRRRRKIISIFAKNGLGLIVKDPVTSKIFGRGKRSQSENEKLHKIGERLRLAFEELGPTFIKLGQVLVTRQDLLPEPITLELEKLLDEVPAIEFSKIQYMIEKELPDGIETFEWIDDKPLGSGSLAQVYKAGMRDGKTVAVKVVRPTVEKLFQTDITFIKKITKKLQRRLPPELAAALDLNGLIDDYYSSAMDELNMVEEARKMEEMRGLHRNYTEFVDIPLVYDATKNILIMEFIDGWLIKDFPVDFFTFEERVKIMIDLIHLYVQTMLDGHYHADAHGSNIMINKHTKKAVIIDWGMTGRMDSVMAQILMRVIMHIQLNQAEDAAEVYLELMSPTKYTDLVKLKDELKSLVLNYVYSNQGNERYNYGRLVLEATSIGLKNFCKVPNGLALWAKGFSATEGAARWICPEISYGQVVEACEMPILKSMLKKRFNYRSNASLLSETSKLVATFPRRANKIMENLADNKVQFNLQVQPDVLTRNLVNQITNRLALSLIAFAIIIATGLIVSSMPNATFFGLKAETIGSIGIITSVILVLFIIWRLFRTRKYRSLF</sequence>
<protein>
    <submittedName>
        <fullName evidence="4">ABC transporter</fullName>
    </submittedName>
</protein>
<dbReference type="OrthoDB" id="9795390at2"/>
<dbReference type="SMART" id="SM00220">
    <property type="entry name" value="S_TKc"/>
    <property type="match status" value="1"/>
</dbReference>
<comment type="similarity">
    <text evidence="1">Belongs to the protein kinase superfamily. ADCK protein kinase family.</text>
</comment>
<feature type="transmembrane region" description="Helical" evidence="2">
    <location>
        <begin position="543"/>
        <end position="564"/>
    </location>
</feature>
<keyword evidence="2" id="KW-0812">Transmembrane</keyword>
<keyword evidence="2" id="KW-1133">Transmembrane helix</keyword>
<dbReference type="EMBL" id="QCZG01000003">
    <property type="protein sequence ID" value="PWA13129.1"/>
    <property type="molecule type" value="Genomic_DNA"/>
</dbReference>
<dbReference type="InterPro" id="IPR004147">
    <property type="entry name" value="ABC1_dom"/>
</dbReference>
<dbReference type="GO" id="GO:0005524">
    <property type="term" value="F:ATP binding"/>
    <property type="evidence" value="ECO:0007669"/>
    <property type="project" value="InterPro"/>
</dbReference>
<dbReference type="SUPFAM" id="SSF56112">
    <property type="entry name" value="Protein kinase-like (PK-like)"/>
    <property type="match status" value="1"/>
</dbReference>
<evidence type="ECO:0000313" key="5">
    <source>
        <dbReference type="Proteomes" id="UP000245998"/>
    </source>
</evidence>
<keyword evidence="5" id="KW-1185">Reference proteome</keyword>
<dbReference type="InterPro" id="IPR000719">
    <property type="entry name" value="Prot_kinase_dom"/>
</dbReference>
<organism evidence="4 5">
    <name type="scientific">Pueribacillus theae</name>
    <dbReference type="NCBI Taxonomy" id="2171751"/>
    <lineage>
        <taxon>Bacteria</taxon>
        <taxon>Bacillati</taxon>
        <taxon>Bacillota</taxon>
        <taxon>Bacilli</taxon>
        <taxon>Bacillales</taxon>
        <taxon>Bacillaceae</taxon>
        <taxon>Pueribacillus</taxon>
    </lineage>
</organism>
<evidence type="ECO:0000256" key="1">
    <source>
        <dbReference type="ARBA" id="ARBA00009670"/>
    </source>
</evidence>
<comment type="caution">
    <text evidence="4">The sequence shown here is derived from an EMBL/GenBank/DDBJ whole genome shotgun (WGS) entry which is preliminary data.</text>
</comment>
<proteinExistence type="inferred from homology"/>
<dbReference type="PROSITE" id="PS50011">
    <property type="entry name" value="PROTEIN_KINASE_DOM"/>
    <property type="match status" value="1"/>
</dbReference>
<dbReference type="CDD" id="cd05121">
    <property type="entry name" value="ABC1_ADCK3-like"/>
    <property type="match status" value="1"/>
</dbReference>
<dbReference type="Pfam" id="PF03109">
    <property type="entry name" value="ABC1"/>
    <property type="match status" value="1"/>
</dbReference>